<dbReference type="AlphaFoldDB" id="D3Q9J8"/>
<dbReference type="HOGENOM" id="CLU_2095371_0_0_11"/>
<evidence type="ECO:0000313" key="2">
    <source>
        <dbReference type="Proteomes" id="UP000000844"/>
    </source>
</evidence>
<organism evidence="1 2">
    <name type="scientific">Stackebrandtia nassauensis (strain DSM 44728 / CIP 108903 / NRRL B-16338 / NBRC 102104 / LLR-40K-21)</name>
    <dbReference type="NCBI Taxonomy" id="446470"/>
    <lineage>
        <taxon>Bacteria</taxon>
        <taxon>Bacillati</taxon>
        <taxon>Actinomycetota</taxon>
        <taxon>Actinomycetes</taxon>
        <taxon>Glycomycetales</taxon>
        <taxon>Glycomycetaceae</taxon>
        <taxon>Stackebrandtia</taxon>
    </lineage>
</organism>
<dbReference type="KEGG" id="sna:Snas_3009"/>
<proteinExistence type="predicted"/>
<keyword evidence="2" id="KW-1185">Reference proteome</keyword>
<gene>
    <name evidence="1" type="ordered locus">Snas_3009</name>
</gene>
<evidence type="ECO:0000313" key="1">
    <source>
        <dbReference type="EMBL" id="ADD42680.1"/>
    </source>
</evidence>
<accession>D3Q9J8</accession>
<dbReference type="RefSeq" id="WP_013018251.1">
    <property type="nucleotide sequence ID" value="NC_013947.1"/>
</dbReference>
<protein>
    <submittedName>
        <fullName evidence="1">Uncharacterized protein</fullName>
    </submittedName>
</protein>
<dbReference type="STRING" id="446470.Snas_3009"/>
<dbReference type="Proteomes" id="UP000000844">
    <property type="component" value="Chromosome"/>
</dbReference>
<sequence length="116" mass="12175">MTVQLSVAEVGAIHDEAVEIAAASGRVGNAMTKEPPDASNTGLKPGFNTLNALKAAQKRYGEKADWCAKRWSYFAVAVNDAKLALQKVDEEGADGIEHAVPFAFPATPPAGTVGDY</sequence>
<reference evidence="1 2" key="1">
    <citation type="journal article" date="2009" name="Stand. Genomic Sci.">
        <title>Complete genome sequence of Stackebrandtia nassauensis type strain (LLR-40K-21).</title>
        <authorList>
            <person name="Munk C."/>
            <person name="Lapidus A."/>
            <person name="Copeland A."/>
            <person name="Jando M."/>
            <person name="Mayilraj S."/>
            <person name="Glavina Del Rio T."/>
            <person name="Nolan M."/>
            <person name="Chen F."/>
            <person name="Lucas S."/>
            <person name="Tice H."/>
            <person name="Cheng J.F."/>
            <person name="Han C."/>
            <person name="Detter J.C."/>
            <person name="Bruce D."/>
            <person name="Goodwin L."/>
            <person name="Chain P."/>
            <person name="Pitluck S."/>
            <person name="Goker M."/>
            <person name="Ovchinikova G."/>
            <person name="Pati A."/>
            <person name="Ivanova N."/>
            <person name="Mavromatis K."/>
            <person name="Chen A."/>
            <person name="Palaniappan K."/>
            <person name="Land M."/>
            <person name="Hauser L."/>
            <person name="Chang Y.J."/>
            <person name="Jeffries C.D."/>
            <person name="Bristow J."/>
            <person name="Eisen J.A."/>
            <person name="Markowitz V."/>
            <person name="Hugenholtz P."/>
            <person name="Kyrpides N.C."/>
            <person name="Klenk H.P."/>
        </authorList>
    </citation>
    <scope>NUCLEOTIDE SEQUENCE [LARGE SCALE GENOMIC DNA]</scope>
    <source>
        <strain evidence="2">DSM 44728 / CIP 108903 / NRRL B-16338 / NBRC 102104 / LLR-40K-21</strain>
    </source>
</reference>
<dbReference type="EMBL" id="CP001778">
    <property type="protein sequence ID" value="ADD42680.1"/>
    <property type="molecule type" value="Genomic_DNA"/>
</dbReference>
<name>D3Q9J8_STANL</name>